<dbReference type="EC" id="7.2.2.14" evidence="4"/>
<dbReference type="InterPro" id="IPR004014">
    <property type="entry name" value="ATPase_P-typ_cation-transptr_N"/>
</dbReference>
<dbReference type="InterPro" id="IPR006415">
    <property type="entry name" value="P-type_ATPase_IIIB"/>
</dbReference>
<dbReference type="SFLD" id="SFLDG00002">
    <property type="entry name" value="C1.7:_P-type_atpase_like"/>
    <property type="match status" value="1"/>
</dbReference>
<dbReference type="Gene3D" id="2.70.150.10">
    <property type="entry name" value="Calcium-transporting ATPase, cytoplasmic transduction domain A"/>
    <property type="match status" value="1"/>
</dbReference>
<evidence type="ECO:0000256" key="15">
    <source>
        <dbReference type="ARBA" id="ARBA00023136"/>
    </source>
</evidence>
<keyword evidence="6" id="KW-1003">Cell membrane</keyword>
<dbReference type="OrthoDB" id="211392at2"/>
<keyword evidence="13" id="KW-1278">Translocase</keyword>
<evidence type="ECO:0000256" key="8">
    <source>
        <dbReference type="ARBA" id="ARBA00022553"/>
    </source>
</evidence>
<dbReference type="Gene3D" id="3.40.50.1000">
    <property type="entry name" value="HAD superfamily/HAD-like"/>
    <property type="match status" value="1"/>
</dbReference>
<evidence type="ECO:0000256" key="18">
    <source>
        <dbReference type="SAM" id="Phobius"/>
    </source>
</evidence>
<comment type="catalytic activity">
    <reaction evidence="17">
        <text>Mg(2+)(out) + ATP + H2O = Mg(2+)(in) + ADP + phosphate + H(+)</text>
        <dbReference type="Rhea" id="RHEA:10260"/>
        <dbReference type="ChEBI" id="CHEBI:15377"/>
        <dbReference type="ChEBI" id="CHEBI:15378"/>
        <dbReference type="ChEBI" id="CHEBI:18420"/>
        <dbReference type="ChEBI" id="CHEBI:30616"/>
        <dbReference type="ChEBI" id="CHEBI:43474"/>
        <dbReference type="ChEBI" id="CHEBI:456216"/>
        <dbReference type="EC" id="7.2.2.14"/>
    </reaction>
</comment>
<evidence type="ECO:0000313" key="20">
    <source>
        <dbReference type="EMBL" id="ADV63382.1"/>
    </source>
</evidence>
<keyword evidence="9 18" id="KW-0812">Transmembrane</keyword>
<dbReference type="CDD" id="cd02077">
    <property type="entry name" value="P-type_ATPase_Mg"/>
    <property type="match status" value="1"/>
</dbReference>
<evidence type="ECO:0000256" key="10">
    <source>
        <dbReference type="ARBA" id="ARBA00022741"/>
    </source>
</evidence>
<reference evidence="20 21" key="2">
    <citation type="journal article" date="2011" name="Stand. Genomic Sci.">
        <title>Complete genome sequence of Isosphaera pallida type strain (IS1B).</title>
        <authorList>
            <consortium name="US DOE Joint Genome Institute (JGI-PGF)"/>
            <person name="Goker M."/>
            <person name="Cleland D."/>
            <person name="Saunders E."/>
            <person name="Lapidus A."/>
            <person name="Nolan M."/>
            <person name="Lucas S."/>
            <person name="Hammon N."/>
            <person name="Deshpande S."/>
            <person name="Cheng J.F."/>
            <person name="Tapia R."/>
            <person name="Han C."/>
            <person name="Goodwin L."/>
            <person name="Pitluck S."/>
            <person name="Liolios K."/>
            <person name="Pagani I."/>
            <person name="Ivanova N."/>
            <person name="Mavromatis K."/>
            <person name="Pati A."/>
            <person name="Chen A."/>
            <person name="Palaniappan K."/>
            <person name="Land M."/>
            <person name="Hauser L."/>
            <person name="Chang Y.J."/>
            <person name="Jeffries C.D."/>
            <person name="Detter J.C."/>
            <person name="Beck B."/>
            <person name="Woyke T."/>
            <person name="Bristow J."/>
            <person name="Eisen J.A."/>
            <person name="Markowitz V."/>
            <person name="Hugenholtz P."/>
            <person name="Kyrpides N.C."/>
            <person name="Klenk H.P."/>
        </authorList>
    </citation>
    <scope>NUCLEOTIDE SEQUENCE [LARGE SCALE GENOMIC DNA]</scope>
    <source>
        <strain evidence="21">ATCC 43644 / DSM 9630 / IS1B</strain>
    </source>
</reference>
<dbReference type="KEGG" id="ipa:Isop_2816"/>
<evidence type="ECO:0000256" key="2">
    <source>
        <dbReference type="ARBA" id="ARBA00004429"/>
    </source>
</evidence>
<dbReference type="GO" id="GO:0016887">
    <property type="term" value="F:ATP hydrolysis activity"/>
    <property type="evidence" value="ECO:0007669"/>
    <property type="project" value="InterPro"/>
</dbReference>
<sequence length="902" mass="99141">MPMHKTAPEPRSTSARWNDTELVEAASSDLLSLLTRLKTSPDGLSEAEASERRTRIGLNEIAAERPPRWYVQLLLAFHTPFTYLLMTLAAISLGTDDLPATVVISVMVVLSGLLRFWQEYRSCLAAERLRSLVRTTATVSRPDAQSHLPEDALTALDSKTPLLTARQLEVPIRDLVPGDVILLSAGDLVPGDVCLLNAKDLFVSQAALTGESVPVEKSDASPTEIGRLLDTYCSPLDLPNLCFMGTTVVSGTAKAVVVTTGSRTFLGSLAGHIVGKRAETAFDRGVRGVSWLLIRFMLVMVPIVFLLNGLTKGDWTEAFLFGVAIAVGLTPEMLPMIVTANLARGAVSMSRRKVIVKKLPAIQNLGAMDVLCTDKTGTLTQDKVALIMHLDLEGNECEEVLEYAYLNSYFQTGLKNLLDRAVLEHEDLTETRELTKRFIKSDEVPFDFQRRRMSVVVHEVFKGRDLLICKGAVEELLTICNEARVGGQVIPLTDAVRDEVMRLCTSMNEDGLRVIAVAVKQVSSQPNKQYGVGDENELTLIGFIAFLDPPKESAAPALAALARHGVTVKILTGDNELVARKVCRDVGLVSPRTLLGRHIDAMDDVELEQAAEGTTLFAKLNPSQKARIITALKQRGHTVGFLGDGINDAPALREADAGISVDTGADIAKESADIILLEKSLMVLEEGVLLGRQTYGNIIKYIKMAASSNFGNVFSVLVASVWLPFLPMLAIHLLIQNLLYDISQTGIPFDKMDEEYLQKPRKWQVNDLGRFMLCIGPISSIFDITTFCVMYFVFQAKTLEMQSLFQSGWFVEGLLSQTLIIHMIRTSKVPFFQSNASLPLTALTLCVMAIGIAVPFTPLGAAVEMVPLPLAYFPWLVATLICYWLLTQIVKSWYIHRFGMWL</sequence>
<dbReference type="GO" id="GO:0015444">
    <property type="term" value="F:P-type magnesium transporter activity"/>
    <property type="evidence" value="ECO:0007669"/>
    <property type="project" value="UniProtKB-EC"/>
</dbReference>
<dbReference type="InterPro" id="IPR036412">
    <property type="entry name" value="HAD-like_sf"/>
</dbReference>
<dbReference type="NCBIfam" id="TIGR01494">
    <property type="entry name" value="ATPase_P-type"/>
    <property type="match status" value="2"/>
</dbReference>
<dbReference type="NCBIfam" id="NF011702">
    <property type="entry name" value="PRK15122.1"/>
    <property type="match status" value="1"/>
</dbReference>
<evidence type="ECO:0000256" key="4">
    <source>
        <dbReference type="ARBA" id="ARBA00012786"/>
    </source>
</evidence>
<dbReference type="Pfam" id="PF00689">
    <property type="entry name" value="Cation_ATPase_C"/>
    <property type="match status" value="1"/>
</dbReference>
<evidence type="ECO:0000256" key="14">
    <source>
        <dbReference type="ARBA" id="ARBA00022989"/>
    </source>
</evidence>
<feature type="domain" description="Cation-transporting P-type ATPase N-terminal" evidence="19">
    <location>
        <begin position="24"/>
        <end position="97"/>
    </location>
</feature>
<keyword evidence="8" id="KW-0597">Phosphoprotein</keyword>
<dbReference type="InterPro" id="IPR023214">
    <property type="entry name" value="HAD_sf"/>
</dbReference>
<evidence type="ECO:0000313" key="21">
    <source>
        <dbReference type="Proteomes" id="UP000008631"/>
    </source>
</evidence>
<protein>
    <recommendedName>
        <fullName evidence="5">Magnesium-transporting ATPase, P-type 1</fullName>
        <ecNumber evidence="4">7.2.2.14</ecNumber>
    </recommendedName>
    <alternativeName>
        <fullName evidence="16">Mg(2+) transport ATPase, P-type 1</fullName>
    </alternativeName>
</protein>
<evidence type="ECO:0000256" key="5">
    <source>
        <dbReference type="ARBA" id="ARBA00013555"/>
    </source>
</evidence>
<dbReference type="PANTHER" id="PTHR42861">
    <property type="entry name" value="CALCIUM-TRANSPORTING ATPASE"/>
    <property type="match status" value="1"/>
</dbReference>
<dbReference type="InterPro" id="IPR059000">
    <property type="entry name" value="ATPase_P-type_domA"/>
</dbReference>
<feature type="transmembrane region" description="Helical" evidence="18">
    <location>
        <begin position="98"/>
        <end position="117"/>
    </location>
</feature>
<dbReference type="SUPFAM" id="SSF56784">
    <property type="entry name" value="HAD-like"/>
    <property type="match status" value="1"/>
</dbReference>
<dbReference type="Pfam" id="PF13246">
    <property type="entry name" value="Cation_ATPase"/>
    <property type="match status" value="1"/>
</dbReference>
<evidence type="ECO:0000256" key="11">
    <source>
        <dbReference type="ARBA" id="ARBA00022840"/>
    </source>
</evidence>
<dbReference type="InterPro" id="IPR006068">
    <property type="entry name" value="ATPase_P-typ_cation-transptr_C"/>
</dbReference>
<dbReference type="PRINTS" id="PR01836">
    <property type="entry name" value="MGATPASE"/>
</dbReference>
<dbReference type="FunCoup" id="E8R131">
    <property type="interactions" value="218"/>
</dbReference>
<dbReference type="PROSITE" id="PS00154">
    <property type="entry name" value="ATPASE_E1_E2"/>
    <property type="match status" value="1"/>
</dbReference>
<evidence type="ECO:0000256" key="16">
    <source>
        <dbReference type="ARBA" id="ARBA00029806"/>
    </source>
</evidence>
<accession>E8R131</accession>
<keyword evidence="10" id="KW-0547">Nucleotide-binding</keyword>
<dbReference type="GO" id="GO:0005886">
    <property type="term" value="C:plasma membrane"/>
    <property type="evidence" value="ECO:0007669"/>
    <property type="project" value="UniProtKB-SubCell"/>
</dbReference>
<feature type="transmembrane region" description="Helical" evidence="18">
    <location>
        <begin position="870"/>
        <end position="890"/>
    </location>
</feature>
<dbReference type="NCBIfam" id="TIGR01524">
    <property type="entry name" value="ATPase-IIIB_Mg"/>
    <property type="match status" value="1"/>
</dbReference>
<evidence type="ECO:0000256" key="13">
    <source>
        <dbReference type="ARBA" id="ARBA00022967"/>
    </source>
</evidence>
<feature type="transmembrane region" description="Helical" evidence="18">
    <location>
        <begin position="770"/>
        <end position="794"/>
    </location>
</feature>
<dbReference type="InParanoid" id="E8R131"/>
<dbReference type="InterPro" id="IPR018303">
    <property type="entry name" value="ATPase_P-typ_P_site"/>
</dbReference>
<dbReference type="SUPFAM" id="SSF81653">
    <property type="entry name" value="Calcium ATPase, transduction domain A"/>
    <property type="match status" value="1"/>
</dbReference>
<dbReference type="SMART" id="SM00831">
    <property type="entry name" value="Cation_ATPase_N"/>
    <property type="match status" value="1"/>
</dbReference>
<dbReference type="Gene3D" id="3.40.1110.10">
    <property type="entry name" value="Calcium-transporting ATPase, cytoplasmic domain N"/>
    <property type="match status" value="1"/>
</dbReference>
<comment type="similarity">
    <text evidence="3">Belongs to the cation transport ATPase (P-type) (TC 3.A.3) family. Type IIIB subfamily.</text>
</comment>
<gene>
    <name evidence="20" type="ordered locus">Isop_2816</name>
</gene>
<dbReference type="eggNOG" id="COG0474">
    <property type="taxonomic scope" value="Bacteria"/>
</dbReference>
<evidence type="ECO:0000256" key="12">
    <source>
        <dbReference type="ARBA" id="ARBA00022842"/>
    </source>
</evidence>
<dbReference type="AlphaFoldDB" id="E8R131"/>
<feature type="transmembrane region" description="Helical" evidence="18">
    <location>
        <begin position="710"/>
        <end position="735"/>
    </location>
</feature>
<feature type="transmembrane region" description="Helical" evidence="18">
    <location>
        <begin position="69"/>
        <end position="92"/>
    </location>
</feature>
<keyword evidence="7" id="KW-0997">Cell inner membrane</keyword>
<dbReference type="InterPro" id="IPR023298">
    <property type="entry name" value="ATPase_P-typ_TM_dom_sf"/>
</dbReference>
<dbReference type="InterPro" id="IPR001757">
    <property type="entry name" value="P_typ_ATPase"/>
</dbReference>
<dbReference type="STRING" id="575540.Isop_2816"/>
<feature type="transmembrane region" description="Helical" evidence="18">
    <location>
        <begin position="286"/>
        <end position="307"/>
    </location>
</feature>
<dbReference type="Pfam" id="PF00690">
    <property type="entry name" value="Cation_ATPase_N"/>
    <property type="match status" value="1"/>
</dbReference>
<evidence type="ECO:0000256" key="3">
    <source>
        <dbReference type="ARBA" id="ARBA00008746"/>
    </source>
</evidence>
<dbReference type="HOGENOM" id="CLU_002360_6_3_0"/>
<keyword evidence="14 18" id="KW-1133">Transmembrane helix</keyword>
<dbReference type="InterPro" id="IPR023299">
    <property type="entry name" value="ATPase_P-typ_cyto_dom_N"/>
</dbReference>
<dbReference type="Pfam" id="PF00122">
    <property type="entry name" value="E1-E2_ATPase"/>
    <property type="match status" value="1"/>
</dbReference>
<dbReference type="SFLD" id="SFLDS00003">
    <property type="entry name" value="Haloacid_Dehalogenase"/>
    <property type="match status" value="1"/>
</dbReference>
<evidence type="ECO:0000256" key="7">
    <source>
        <dbReference type="ARBA" id="ARBA00022519"/>
    </source>
</evidence>
<keyword evidence="11" id="KW-0067">ATP-binding</keyword>
<feature type="transmembrane region" description="Helical" evidence="18">
    <location>
        <begin position="319"/>
        <end position="343"/>
    </location>
</feature>
<dbReference type="Proteomes" id="UP000008631">
    <property type="component" value="Chromosome"/>
</dbReference>
<feature type="transmembrane region" description="Helical" evidence="18">
    <location>
        <begin position="838"/>
        <end position="858"/>
    </location>
</feature>
<dbReference type="GO" id="GO:0005524">
    <property type="term" value="F:ATP binding"/>
    <property type="evidence" value="ECO:0007669"/>
    <property type="project" value="UniProtKB-KW"/>
</dbReference>
<reference key="1">
    <citation type="submission" date="2010-11" db="EMBL/GenBank/DDBJ databases">
        <title>The complete sequence of chromosome of Isophaera pallida ATCC 43644.</title>
        <authorList>
            <consortium name="US DOE Joint Genome Institute (JGI-PGF)"/>
            <person name="Lucas S."/>
            <person name="Copeland A."/>
            <person name="Lapidus A."/>
            <person name="Bruce D."/>
            <person name="Goodwin L."/>
            <person name="Pitluck S."/>
            <person name="Kyrpides N."/>
            <person name="Mavromatis K."/>
            <person name="Pagani I."/>
            <person name="Ivanova N."/>
            <person name="Saunders E."/>
            <person name="Brettin T."/>
            <person name="Detter J.C."/>
            <person name="Han C."/>
            <person name="Tapia R."/>
            <person name="Land M."/>
            <person name="Hauser L."/>
            <person name="Markowitz V."/>
            <person name="Cheng J.-F."/>
            <person name="Hugenholtz P."/>
            <person name="Woyke T."/>
            <person name="Wu D."/>
            <person name="Eisen J.A."/>
        </authorList>
    </citation>
    <scope>NUCLEOTIDE SEQUENCE</scope>
    <source>
        <strain>ATCC 43644</strain>
    </source>
</reference>
<evidence type="ECO:0000259" key="19">
    <source>
        <dbReference type="SMART" id="SM00831"/>
    </source>
</evidence>
<evidence type="ECO:0000256" key="1">
    <source>
        <dbReference type="ARBA" id="ARBA00003954"/>
    </source>
</evidence>
<keyword evidence="12" id="KW-0460">Magnesium</keyword>
<dbReference type="SUPFAM" id="SSF81660">
    <property type="entry name" value="Metal cation-transporting ATPase, ATP-binding domain N"/>
    <property type="match status" value="1"/>
</dbReference>
<keyword evidence="20" id="KW-0378">Hydrolase</keyword>
<comment type="function">
    <text evidence="1">Mediates magnesium influx to the cytosol.</text>
</comment>
<proteinExistence type="inferred from homology"/>
<dbReference type="InterPro" id="IPR008250">
    <property type="entry name" value="ATPase_P-typ_transduc_dom_A_sf"/>
</dbReference>
<dbReference type="SUPFAM" id="SSF81665">
    <property type="entry name" value="Calcium ATPase, transmembrane domain M"/>
    <property type="match status" value="1"/>
</dbReference>
<keyword evidence="15 18" id="KW-0472">Membrane</keyword>
<comment type="subcellular location">
    <subcellularLocation>
        <location evidence="2">Cell inner membrane</location>
        <topology evidence="2">Multi-pass membrane protein</topology>
    </subcellularLocation>
</comment>
<dbReference type="Gene3D" id="1.20.1110.10">
    <property type="entry name" value="Calcium-transporting ATPase, transmembrane domain"/>
    <property type="match status" value="1"/>
</dbReference>
<dbReference type="EMBL" id="CP002353">
    <property type="protein sequence ID" value="ADV63382.1"/>
    <property type="molecule type" value="Genomic_DNA"/>
</dbReference>
<evidence type="ECO:0000256" key="17">
    <source>
        <dbReference type="ARBA" id="ARBA00047295"/>
    </source>
</evidence>
<organism evidence="20 21">
    <name type="scientific">Isosphaera pallida (strain ATCC 43644 / DSM 9630 / IS1B)</name>
    <dbReference type="NCBI Taxonomy" id="575540"/>
    <lineage>
        <taxon>Bacteria</taxon>
        <taxon>Pseudomonadati</taxon>
        <taxon>Planctomycetota</taxon>
        <taxon>Planctomycetia</taxon>
        <taxon>Isosphaerales</taxon>
        <taxon>Isosphaeraceae</taxon>
        <taxon>Isosphaera</taxon>
    </lineage>
</organism>
<evidence type="ECO:0000256" key="9">
    <source>
        <dbReference type="ARBA" id="ARBA00022692"/>
    </source>
</evidence>
<dbReference type="SFLD" id="SFLDF00027">
    <property type="entry name" value="p-type_atpase"/>
    <property type="match status" value="1"/>
</dbReference>
<keyword evidence="21" id="KW-1185">Reference proteome</keyword>
<name>E8R131_ISOPI</name>
<dbReference type="InterPro" id="IPR044492">
    <property type="entry name" value="P_typ_ATPase_HD_dom"/>
</dbReference>
<evidence type="ECO:0000256" key="6">
    <source>
        <dbReference type="ARBA" id="ARBA00022475"/>
    </source>
</evidence>